<accession>A0A7U2R2E7</accession>
<protein>
    <submittedName>
        <fullName evidence="1">Uncharacterized protein</fullName>
    </submittedName>
</protein>
<evidence type="ECO:0000313" key="2">
    <source>
        <dbReference type="Proteomes" id="UP000596276"/>
    </source>
</evidence>
<dbReference type="VEuPathDB" id="FungiDB:F9C07_1733480"/>
<dbReference type="Proteomes" id="UP000596276">
    <property type="component" value="Chromosome 6"/>
</dbReference>
<proteinExistence type="predicted"/>
<gene>
    <name evidence="1" type="ORF">F9C07_1733480</name>
</gene>
<dbReference type="EMBL" id="CP044623">
    <property type="protein sequence ID" value="QRD93628.1"/>
    <property type="molecule type" value="Genomic_DNA"/>
</dbReference>
<sequence length="130" mass="14879">MVGTVRWVGTCACTVVSLGDSWTLFFLPSQAWSLCLCIMIIESIRALSTRKLITREWLFNAQYVSHSTAAINIDIAARYVLSKYGIYFSELSRLFFRSSLALSAQLVEIYSYFLHFSAFPQRSRTLVQEE</sequence>
<organism evidence="1 2">
    <name type="scientific">Aspergillus flavus (strain ATCC 200026 / FGSC A1120 / IAM 13836 / NRRL 3357 / JCM 12722 / SRRC 167)</name>
    <dbReference type="NCBI Taxonomy" id="332952"/>
    <lineage>
        <taxon>Eukaryota</taxon>
        <taxon>Fungi</taxon>
        <taxon>Dikarya</taxon>
        <taxon>Ascomycota</taxon>
        <taxon>Pezizomycotina</taxon>
        <taxon>Eurotiomycetes</taxon>
        <taxon>Eurotiomycetidae</taxon>
        <taxon>Eurotiales</taxon>
        <taxon>Aspergillaceae</taxon>
        <taxon>Aspergillus</taxon>
        <taxon>Aspergillus subgen. Circumdati</taxon>
    </lineage>
</organism>
<dbReference type="AlphaFoldDB" id="A0A7U2R2E7"/>
<evidence type="ECO:0000313" key="1">
    <source>
        <dbReference type="EMBL" id="QRD93628.1"/>
    </source>
</evidence>
<keyword evidence="2" id="KW-1185">Reference proteome</keyword>
<reference evidence="2" key="1">
    <citation type="journal article" date="2021" name="G3 (Bethesda)">
        <title>Chromosome assembled and annotated genome sequence of Aspergillus flavus NRRL 3357.</title>
        <authorList>
            <person name="Skerker J.M."/>
            <person name="Pianalto K.M."/>
            <person name="Mondo S.J."/>
            <person name="Yang K."/>
            <person name="Arkin A.P."/>
            <person name="Keller N.P."/>
            <person name="Grigoriev I.V."/>
            <person name="Louise Glass N.L."/>
        </authorList>
    </citation>
    <scope>NUCLEOTIDE SEQUENCE [LARGE SCALE GENOMIC DNA]</scope>
    <source>
        <strain evidence="2">ATCC 200026 / FGSC A1120 / IAM 13836 / NRRL 3357 / JCM 12722 / SRRC 167</strain>
    </source>
</reference>
<name>A0A7U2R2E7_ASPFN</name>